<evidence type="ECO:0000313" key="2">
    <source>
        <dbReference type="EMBL" id="JAC70378.1"/>
    </source>
</evidence>
<name>A0A061REH9_9CHLO</name>
<dbReference type="EMBL" id="GBEZ01015817">
    <property type="protein sequence ID" value="JAC70378.1"/>
    <property type="molecule type" value="Transcribed_RNA"/>
</dbReference>
<evidence type="ECO:0000313" key="3">
    <source>
        <dbReference type="EMBL" id="JAC72483.1"/>
    </source>
</evidence>
<organism evidence="2">
    <name type="scientific">Tetraselmis sp. GSL018</name>
    <dbReference type="NCBI Taxonomy" id="582737"/>
    <lineage>
        <taxon>Eukaryota</taxon>
        <taxon>Viridiplantae</taxon>
        <taxon>Chlorophyta</taxon>
        <taxon>core chlorophytes</taxon>
        <taxon>Chlorodendrophyceae</taxon>
        <taxon>Chlorodendrales</taxon>
        <taxon>Chlorodendraceae</taxon>
        <taxon>Tetraselmis</taxon>
    </lineage>
</organism>
<proteinExistence type="predicted"/>
<sequence>MKRNFDKLQSPIWQLGYMVPFHPPLQSGRNVKCCVRIQNSDGSSQICGTVLKHSIGGPTTNLLKHLKACHPEEARICLDNSRHSRAKISLLRLESTENLASIRSKRPSSTSSQASSEKSETSLSRCAKSSVLFCSINLRPFQMLQEENFLSLLENSNELVPEALQKVFDVKESLSKLEACTREVSSQIQDCIVSNQGLPRNPSWVLQLDRIAVPGHELQYVVLYASKVSSEFLLTRYGLAIKAFPNTQPSTMRYGVAEMITKTTARFWGKQTKPSDVYYVCIHGQCSDFVAAASHLQIPTVPSVASSLKALLCGALKAETSLGESLAAFLSRMSKFATLYAISRDEVFATITPEFLLEADQGGF</sequence>
<dbReference type="EMBL" id="GBEZ01013506">
    <property type="protein sequence ID" value="JAC72483.1"/>
    <property type="molecule type" value="Transcribed_RNA"/>
</dbReference>
<reference evidence="2" key="1">
    <citation type="submission" date="2014-05" db="EMBL/GenBank/DDBJ databases">
        <title>The transcriptome of the halophilic microalga Tetraselmis sp. GSL018 isolated from the Great Salt Lake, Utah.</title>
        <authorList>
            <person name="Jinkerson R.E."/>
            <person name="D'Adamo S."/>
            <person name="Posewitz M.C."/>
        </authorList>
    </citation>
    <scope>NUCLEOTIDE SEQUENCE</scope>
    <source>
        <strain evidence="2">GSL018</strain>
    </source>
</reference>
<protein>
    <submittedName>
        <fullName evidence="2">Uncharacterized protein</fullName>
    </submittedName>
</protein>
<evidence type="ECO:0000313" key="1">
    <source>
        <dbReference type="EMBL" id="JAC64154.1"/>
    </source>
</evidence>
<gene>
    <name evidence="1" type="ORF">TSPGSL018_18943</name>
    <name evidence="3" type="ORF">TSPGSL018_31221</name>
    <name evidence="2" type="ORF">TSPGSL018_4270</name>
</gene>
<dbReference type="AlphaFoldDB" id="A0A061REH9"/>
<dbReference type="EMBL" id="GBEZ01022696">
    <property type="protein sequence ID" value="JAC64154.1"/>
    <property type="molecule type" value="Transcribed_RNA"/>
</dbReference>
<accession>A0A061REH9</accession>